<comment type="function">
    <text evidence="2">Involved in the biosynthesis of 5-hydroxyectoine, called compatible solute, which helps organisms to survive extreme osmotic stress by acting as a highly soluble organic osmolyte. Catalyzes the 2-oxoglutarate-dependent selective hydroxylation of L-ectoine to yield (4S,5S)-5-hydroxyectoine.</text>
</comment>
<organism evidence="11 12">
    <name type="scientific">Halopseudomonas sabulinigri</name>
    <dbReference type="NCBI Taxonomy" id="472181"/>
    <lineage>
        <taxon>Bacteria</taxon>
        <taxon>Pseudomonadati</taxon>
        <taxon>Pseudomonadota</taxon>
        <taxon>Gammaproteobacteria</taxon>
        <taxon>Pseudomonadales</taxon>
        <taxon>Pseudomonadaceae</taxon>
        <taxon>Halopseudomonas</taxon>
    </lineage>
</organism>
<proteinExistence type="inferred from homology"/>
<dbReference type="Gene3D" id="2.60.120.620">
    <property type="entry name" value="q2cbj1_9rhob like domain"/>
    <property type="match status" value="1"/>
</dbReference>
<evidence type="ECO:0000256" key="3">
    <source>
        <dbReference type="ARBA" id="ARBA00007851"/>
    </source>
</evidence>
<accession>A0A1H1PZ82</accession>
<evidence type="ECO:0000256" key="8">
    <source>
        <dbReference type="ARBA" id="ARBA00023004"/>
    </source>
</evidence>
<comment type="catalytic activity">
    <reaction evidence="9">
        <text>L-ectoine + 2-oxoglutarate + O2 = 5-hydroxyectoine + succinate + CO2</text>
        <dbReference type="Rhea" id="RHEA:45740"/>
        <dbReference type="ChEBI" id="CHEBI:15379"/>
        <dbReference type="ChEBI" id="CHEBI:16526"/>
        <dbReference type="ChEBI" id="CHEBI:16810"/>
        <dbReference type="ChEBI" id="CHEBI:30031"/>
        <dbReference type="ChEBI" id="CHEBI:58515"/>
        <dbReference type="ChEBI" id="CHEBI:85413"/>
        <dbReference type="EC" id="1.14.11.55"/>
    </reaction>
</comment>
<dbReference type="EMBL" id="LT629763">
    <property type="protein sequence ID" value="SDS16414.1"/>
    <property type="molecule type" value="Genomic_DNA"/>
</dbReference>
<dbReference type="Proteomes" id="UP000243413">
    <property type="component" value="Chromosome I"/>
</dbReference>
<dbReference type="GO" id="GO:0005506">
    <property type="term" value="F:iron ion binding"/>
    <property type="evidence" value="ECO:0007669"/>
    <property type="project" value="UniProtKB-ARBA"/>
</dbReference>
<evidence type="ECO:0000313" key="11">
    <source>
        <dbReference type="EMBL" id="SDS16414.1"/>
    </source>
</evidence>
<protein>
    <recommendedName>
        <fullName evidence="10">Ectoine hydroxylase</fullName>
        <ecNumber evidence="10">1.14.11.55</ecNumber>
    </recommendedName>
</protein>
<reference evidence="12" key="1">
    <citation type="submission" date="2016-10" db="EMBL/GenBank/DDBJ databases">
        <authorList>
            <person name="Varghese N."/>
            <person name="Submissions S."/>
        </authorList>
    </citation>
    <scope>NUCLEOTIDE SEQUENCE [LARGE SCALE GENOMIC DNA]</scope>
    <source>
        <strain evidence="12">JCM 14963</strain>
    </source>
</reference>
<comment type="similarity">
    <text evidence="3">Belongs to the PhyH family. EctD subfamily.</text>
</comment>
<evidence type="ECO:0000256" key="5">
    <source>
        <dbReference type="ARBA" id="ARBA00022723"/>
    </source>
</evidence>
<dbReference type="AlphaFoldDB" id="A0A1H1PZ82"/>
<name>A0A1H1PZ82_9GAMM</name>
<evidence type="ECO:0000313" key="12">
    <source>
        <dbReference type="Proteomes" id="UP000243413"/>
    </source>
</evidence>
<dbReference type="Pfam" id="PF05721">
    <property type="entry name" value="PhyH"/>
    <property type="match status" value="1"/>
</dbReference>
<keyword evidence="5" id="KW-0479">Metal-binding</keyword>
<comment type="subunit">
    <text evidence="4">Homodimer.</text>
</comment>
<dbReference type="InterPro" id="IPR008775">
    <property type="entry name" value="Phytyl_CoA_dOase-like"/>
</dbReference>
<dbReference type="EC" id="1.14.11.55" evidence="10"/>
<sequence>MTVAADVYPSRQLNQQPRWLDRLDPIIHGDPSNDAPLTADQMARFERDGFLVLPELFNQDEVAVFRNEVNRLRNDKEVLEQPSAIREPDSGALRSLFAIHRSNNLFKRIASDERIASIASYIVGGDVYVHQSRMNLKPGFKGKEFYWHSDFETWHVEDGLPRMRAVSCSILLTDNTPYNGPLMLIPGSHRHYISCTGDTPDNHYQRSLRKQELGVPDDSSLNDMVAEGGIEAVTGKAGTVVLFDCNTLHGSNSNITPSPRSNLFYVYNHVDNQPVAPYGELTPRPDFVAERGPVEPLQIAPQHYR</sequence>
<keyword evidence="7" id="KW-0560">Oxidoreductase</keyword>
<dbReference type="GO" id="GO:0016706">
    <property type="term" value="F:2-oxoglutarate-dependent dioxygenase activity"/>
    <property type="evidence" value="ECO:0007669"/>
    <property type="project" value="InterPro"/>
</dbReference>
<dbReference type="InterPro" id="IPR012774">
    <property type="entry name" value="EctD"/>
</dbReference>
<evidence type="ECO:0000256" key="1">
    <source>
        <dbReference type="ARBA" id="ARBA00001954"/>
    </source>
</evidence>
<dbReference type="STRING" id="472181.SAMN05216271_1302"/>
<dbReference type="RefSeq" id="WP_092284956.1">
    <property type="nucleotide sequence ID" value="NZ_LT629763.1"/>
</dbReference>
<evidence type="ECO:0000256" key="9">
    <source>
        <dbReference type="ARBA" id="ARBA00049228"/>
    </source>
</evidence>
<dbReference type="OrthoDB" id="9791262at2"/>
<comment type="cofactor">
    <cofactor evidence="1">
        <name>Fe(2+)</name>
        <dbReference type="ChEBI" id="CHEBI:29033"/>
    </cofactor>
</comment>
<keyword evidence="6" id="KW-0223">Dioxygenase</keyword>
<evidence type="ECO:0000256" key="4">
    <source>
        <dbReference type="ARBA" id="ARBA00011738"/>
    </source>
</evidence>
<evidence type="ECO:0000256" key="7">
    <source>
        <dbReference type="ARBA" id="ARBA00023002"/>
    </source>
</evidence>
<dbReference type="SUPFAM" id="SSF51197">
    <property type="entry name" value="Clavaminate synthase-like"/>
    <property type="match status" value="1"/>
</dbReference>
<evidence type="ECO:0000256" key="10">
    <source>
        <dbReference type="NCBIfam" id="TIGR02408"/>
    </source>
</evidence>
<keyword evidence="8" id="KW-0408">Iron</keyword>
<gene>
    <name evidence="11" type="ORF">SAMN05216271_1302</name>
</gene>
<evidence type="ECO:0000256" key="6">
    <source>
        <dbReference type="ARBA" id="ARBA00022964"/>
    </source>
</evidence>
<dbReference type="PANTHER" id="PTHR20883">
    <property type="entry name" value="PHYTANOYL-COA DIOXYGENASE DOMAIN CONTAINING 1"/>
    <property type="match status" value="1"/>
</dbReference>
<dbReference type="PANTHER" id="PTHR20883:SF48">
    <property type="entry name" value="ECTOINE DIOXYGENASE"/>
    <property type="match status" value="1"/>
</dbReference>
<evidence type="ECO:0000256" key="2">
    <source>
        <dbReference type="ARBA" id="ARBA00004063"/>
    </source>
</evidence>
<dbReference type="NCBIfam" id="TIGR02408">
    <property type="entry name" value="ectoine_ThpD"/>
    <property type="match status" value="1"/>
</dbReference>